<feature type="region of interest" description="Disordered" evidence="2">
    <location>
        <begin position="733"/>
        <end position="754"/>
    </location>
</feature>
<evidence type="ECO:0000313" key="4">
    <source>
        <dbReference type="RefSeq" id="XP_026681952.1"/>
    </source>
</evidence>
<dbReference type="KEGG" id="dci:103512763"/>
<feature type="coiled-coil region" evidence="1">
    <location>
        <begin position="106"/>
        <end position="138"/>
    </location>
</feature>
<dbReference type="GeneID" id="103512763"/>
<gene>
    <name evidence="4" type="primary">LOC103512763</name>
</gene>
<feature type="compositionally biased region" description="Basic and acidic residues" evidence="2">
    <location>
        <begin position="476"/>
        <end position="494"/>
    </location>
</feature>
<feature type="region of interest" description="Disordered" evidence="2">
    <location>
        <begin position="413"/>
        <end position="436"/>
    </location>
</feature>
<protein>
    <submittedName>
        <fullName evidence="4">Uncharacterized protein</fullName>
    </submittedName>
</protein>
<feature type="compositionally biased region" description="Basic and acidic residues" evidence="2">
    <location>
        <begin position="733"/>
        <end position="743"/>
    </location>
</feature>
<feature type="region of interest" description="Disordered" evidence="2">
    <location>
        <begin position="364"/>
        <end position="397"/>
    </location>
</feature>
<dbReference type="PaxDb" id="121845-A0A3Q0J0E9"/>
<feature type="region of interest" description="Disordered" evidence="2">
    <location>
        <begin position="934"/>
        <end position="953"/>
    </location>
</feature>
<proteinExistence type="predicted"/>
<keyword evidence="1" id="KW-0175">Coiled coil</keyword>
<organism evidence="3 4">
    <name type="scientific">Diaphorina citri</name>
    <name type="common">Asian citrus psyllid</name>
    <dbReference type="NCBI Taxonomy" id="121845"/>
    <lineage>
        <taxon>Eukaryota</taxon>
        <taxon>Metazoa</taxon>
        <taxon>Ecdysozoa</taxon>
        <taxon>Arthropoda</taxon>
        <taxon>Hexapoda</taxon>
        <taxon>Insecta</taxon>
        <taxon>Pterygota</taxon>
        <taxon>Neoptera</taxon>
        <taxon>Paraneoptera</taxon>
        <taxon>Hemiptera</taxon>
        <taxon>Sternorrhyncha</taxon>
        <taxon>Psylloidea</taxon>
        <taxon>Psyllidae</taxon>
        <taxon>Diaphorininae</taxon>
        <taxon>Diaphorina</taxon>
    </lineage>
</organism>
<dbReference type="AlphaFoldDB" id="A0A3Q0J0E9"/>
<sequence>MYLRASVNTTLVDLDRFKLPRSDESMMDNMVTYNDPMPEPDNKDKREKILADYFSGDSSSRGDSHMNTFEFYDELRRVDFDFTKNKKLLAIFERRTIRNETISRIIDEKMNAKLEEKAEVEEKEEEKEKRRLKKKTTKSRLDALIEDIERMSTRSRKLDLPVTKIPWRSGKKTASDELRQELEQINEAKNKVVGRKRKAKGKTNKTGSVKKKTAKSKFKLVKVNTNVDDAHEHFQKILNKYTLPEVTRADHIPGSDEIPITGELFTLKDYDLKDFGFNMDGETNQTQVQSKIIYKSEMAGELEEKELRAENVEGKRQKRHVENISKNNENINKHKIDDKYNSKHHKNNMTTLETKSGFHGNKSSVHHGLKDFGFANNETEKNGEKEHDQNNGEDKNKSKMVINFLQNIIQNSKKIKKNSENQTNTDDKSISFENDPNIKHYEIDDADLKKFGMEFDENDPNKVMVSRILYESELSEETKKEMKADNEKMEREYNTGRSNTTDRRRRKRQAQNCNNNNNTSNNSQNKNTSNNSSNKNKNNNNFKRNKRHVLTDEEILQKYTKKINNIAVRKRFKYTRKNAAGNLGLLDEKQLRAQYNESDDDIPGSVSVISVEYDANVLNRIMEHNRDIAKNFRQNNRDLGNIIDTHQCQKTGHCRCIGTNGNITEGFELEVENVHFTTTKKQMSNNLQKGKNRESKADSEESDSAFKAMNKMADHNLNPAAMFQSFDSDQRDESFYKDDDEKTNTTGGVPSHEMLDLSKMNDSEIESFILRKEAATRQANLLRDLIVTTASTGRVYKTRRTYNRRILVNCTGYVGDLRFKLLIPKKLKRTQGHTPITVKILLVIESDELRFKRGEYNVQDYAEYLGLDPKDFFNGETPPFKVEPMPVFEHGKGHDMFDNQTDFTYLEYEMTTDPFRTLNPRFFIRTYLDWGPSSSEESVGPEISSKDLSCVPT</sequence>
<keyword evidence="3" id="KW-1185">Reference proteome</keyword>
<feature type="region of interest" description="Disordered" evidence="2">
    <location>
        <begin position="680"/>
        <end position="704"/>
    </location>
</feature>
<feature type="compositionally biased region" description="Basic and acidic residues" evidence="2">
    <location>
        <begin position="378"/>
        <end position="397"/>
    </location>
</feature>
<name>A0A3Q0J0E9_DIACI</name>
<evidence type="ECO:0000313" key="3">
    <source>
        <dbReference type="Proteomes" id="UP000079169"/>
    </source>
</evidence>
<reference evidence="4" key="1">
    <citation type="submission" date="2025-08" db="UniProtKB">
        <authorList>
            <consortium name="RefSeq"/>
        </authorList>
    </citation>
    <scope>IDENTIFICATION</scope>
</reference>
<feature type="compositionally biased region" description="Basic and acidic residues" evidence="2">
    <location>
        <begin position="425"/>
        <end position="436"/>
    </location>
</feature>
<feature type="region of interest" description="Disordered" evidence="2">
    <location>
        <begin position="474"/>
        <end position="549"/>
    </location>
</feature>
<evidence type="ECO:0000256" key="1">
    <source>
        <dbReference type="SAM" id="Coils"/>
    </source>
</evidence>
<accession>A0A3Q0J0E9</accession>
<dbReference type="RefSeq" id="XP_026681952.1">
    <property type="nucleotide sequence ID" value="XM_026826151.1"/>
</dbReference>
<evidence type="ECO:0000256" key="2">
    <source>
        <dbReference type="SAM" id="MobiDB-lite"/>
    </source>
</evidence>
<feature type="compositionally biased region" description="Polar residues" evidence="2">
    <location>
        <begin position="680"/>
        <end position="689"/>
    </location>
</feature>
<feature type="compositionally biased region" description="Low complexity" evidence="2">
    <location>
        <begin position="934"/>
        <end position="943"/>
    </location>
</feature>
<feature type="compositionally biased region" description="Low complexity" evidence="2">
    <location>
        <begin position="510"/>
        <end position="542"/>
    </location>
</feature>
<dbReference type="Proteomes" id="UP000079169">
    <property type="component" value="Unplaced"/>
</dbReference>